<keyword evidence="7 10" id="KW-0408">Iron</keyword>
<comment type="caution">
    <text evidence="13">The sequence shown here is derived from an EMBL/GenBank/DDBJ whole genome shotgun (WGS) entry which is preliminary data.</text>
</comment>
<evidence type="ECO:0000256" key="7">
    <source>
        <dbReference type="ARBA" id="ARBA00023004"/>
    </source>
</evidence>
<feature type="binding site" evidence="10">
    <location>
        <position position="284"/>
    </location>
    <ligand>
        <name>[4Fe-4S] cluster</name>
        <dbReference type="ChEBI" id="CHEBI:49883"/>
    </ligand>
</feature>
<dbReference type="HAMAP" id="MF_03115">
    <property type="entry name" value="Anamorsin"/>
    <property type="match status" value="1"/>
</dbReference>
<evidence type="ECO:0000256" key="10">
    <source>
        <dbReference type="HAMAP-Rule" id="MF_03115"/>
    </source>
</evidence>
<dbReference type="GO" id="GO:0005758">
    <property type="term" value="C:mitochondrial intermembrane space"/>
    <property type="evidence" value="ECO:0007669"/>
    <property type="project" value="UniProtKB-SubCell"/>
</dbReference>
<gene>
    <name evidence="13" type="ORF">LOD99_7032</name>
</gene>
<keyword evidence="14" id="KW-1185">Reference proteome</keyword>
<dbReference type="PANTHER" id="PTHR13273">
    <property type="entry name" value="ANAMORSIN"/>
    <property type="match status" value="1"/>
</dbReference>
<dbReference type="AlphaFoldDB" id="A0AAV7JJC9"/>
<evidence type="ECO:0000256" key="1">
    <source>
        <dbReference type="ARBA" id="ARBA00001966"/>
    </source>
</evidence>
<evidence type="ECO:0000313" key="13">
    <source>
        <dbReference type="EMBL" id="KAI6648959.1"/>
    </source>
</evidence>
<organism evidence="13 14">
    <name type="scientific">Oopsacas minuta</name>
    <dbReference type="NCBI Taxonomy" id="111878"/>
    <lineage>
        <taxon>Eukaryota</taxon>
        <taxon>Metazoa</taxon>
        <taxon>Porifera</taxon>
        <taxon>Hexactinellida</taxon>
        <taxon>Hexasterophora</taxon>
        <taxon>Lyssacinosida</taxon>
        <taxon>Leucopsacidae</taxon>
        <taxon>Oopsacas</taxon>
    </lineage>
</organism>
<evidence type="ECO:0000256" key="9">
    <source>
        <dbReference type="ARBA" id="ARBA00023128"/>
    </source>
</evidence>
<feature type="binding site" evidence="10">
    <location>
        <position position="273"/>
    </location>
    <ligand>
        <name>[4Fe-4S] cluster</name>
        <dbReference type="ChEBI" id="CHEBI:49883"/>
    </ligand>
</feature>
<dbReference type="GO" id="GO:0051539">
    <property type="term" value="F:4 iron, 4 sulfur cluster binding"/>
    <property type="evidence" value="ECO:0007669"/>
    <property type="project" value="UniProtKB-KW"/>
</dbReference>
<dbReference type="GO" id="GO:0046872">
    <property type="term" value="F:metal ion binding"/>
    <property type="evidence" value="ECO:0007669"/>
    <property type="project" value="UniProtKB-KW"/>
</dbReference>
<feature type="binding site" evidence="10">
    <location>
        <position position="252"/>
    </location>
    <ligand>
        <name>[2Fe-2S] cluster</name>
        <dbReference type="ChEBI" id="CHEBI:190135"/>
    </ligand>
</feature>
<comment type="caution">
    <text evidence="10">Lacks conserved residue(s) required for the propagation of feature annotation.</text>
</comment>
<comment type="subunit">
    <text evidence="10">Monomer.</text>
</comment>
<keyword evidence="4 10" id="KW-0963">Cytoplasm</keyword>
<keyword evidence="3 10" id="KW-0004">4Fe-4S</keyword>
<feature type="short sequence motif" description="Cx2C motif 1" evidence="10">
    <location>
        <begin position="270"/>
        <end position="273"/>
    </location>
</feature>
<feature type="short sequence motif" description="Cx2C motif 2" evidence="10">
    <location>
        <begin position="281"/>
        <end position="284"/>
    </location>
</feature>
<feature type="binding site" evidence="10">
    <location>
        <position position="270"/>
    </location>
    <ligand>
        <name>[4Fe-4S] cluster</name>
        <dbReference type="ChEBI" id="CHEBI:49883"/>
    </ligand>
</feature>
<comment type="cofactor">
    <cofactor evidence="10">
        <name>[2Fe-2S] cluster</name>
        <dbReference type="ChEBI" id="CHEBI:190135"/>
    </cofactor>
</comment>
<accession>A0AAV7JJC9</accession>
<feature type="binding site" evidence="10">
    <location>
        <position position="247"/>
    </location>
    <ligand>
        <name>[2Fe-2S] cluster</name>
        <dbReference type="ChEBI" id="CHEBI:190135"/>
    </ligand>
</feature>
<reference evidence="13 14" key="1">
    <citation type="journal article" date="2023" name="BMC Biol.">
        <title>The compact genome of the sponge Oopsacas minuta (Hexactinellida) is lacking key metazoan core genes.</title>
        <authorList>
            <person name="Santini S."/>
            <person name="Schenkelaars Q."/>
            <person name="Jourda C."/>
            <person name="Duchesne M."/>
            <person name="Belahbib H."/>
            <person name="Rocher C."/>
            <person name="Selva M."/>
            <person name="Riesgo A."/>
            <person name="Vervoort M."/>
            <person name="Leys S.P."/>
            <person name="Kodjabachian L."/>
            <person name="Le Bivic A."/>
            <person name="Borchiellini C."/>
            <person name="Claverie J.M."/>
            <person name="Renard E."/>
        </authorList>
    </citation>
    <scope>NUCLEOTIDE SEQUENCE [LARGE SCALE GENOMIC DNA]</scope>
    <source>
        <strain evidence="13">SPO-2</strain>
    </source>
</reference>
<keyword evidence="9 10" id="KW-0496">Mitochondrion</keyword>
<evidence type="ECO:0000259" key="12">
    <source>
        <dbReference type="Pfam" id="PF20922"/>
    </source>
</evidence>
<dbReference type="InterPro" id="IPR007785">
    <property type="entry name" value="Anamorsin"/>
</dbReference>
<comment type="subcellular location">
    <subcellularLocation>
        <location evidence="10">Cytoplasm</location>
    </subcellularLocation>
    <subcellularLocation>
        <location evidence="10">Mitochondrion intermembrane space</location>
    </subcellularLocation>
</comment>
<name>A0AAV7JJC9_9METZ</name>
<dbReference type="PANTHER" id="PTHR13273:SF14">
    <property type="entry name" value="ANAMORSIN"/>
    <property type="match status" value="1"/>
</dbReference>
<dbReference type="EMBL" id="JAKMXF010000324">
    <property type="protein sequence ID" value="KAI6648959.1"/>
    <property type="molecule type" value="Genomic_DNA"/>
</dbReference>
<feature type="binding site" evidence="10">
    <location>
        <position position="281"/>
    </location>
    <ligand>
        <name>[4Fe-4S] cluster</name>
        <dbReference type="ChEBI" id="CHEBI:49883"/>
    </ligand>
</feature>
<evidence type="ECO:0000256" key="3">
    <source>
        <dbReference type="ARBA" id="ARBA00022485"/>
    </source>
</evidence>
<dbReference type="Proteomes" id="UP001165289">
    <property type="component" value="Unassembled WGS sequence"/>
</dbReference>
<evidence type="ECO:0000259" key="11">
    <source>
        <dbReference type="Pfam" id="PF05093"/>
    </source>
</evidence>
<dbReference type="Pfam" id="PF05093">
    <property type="entry name" value="CIAPIN1"/>
    <property type="match status" value="1"/>
</dbReference>
<comment type="domain">
    <text evidence="10">The C-terminal domain binds 2 Fe-S clusters but is otherwise mostly in an intrinsically disordered conformation.</text>
</comment>
<protein>
    <recommendedName>
        <fullName evidence="10">Anamorsin homolog</fullName>
    </recommendedName>
    <alternativeName>
        <fullName evidence="10">Fe-S cluster assembly protein DRE2 homolog</fullName>
    </alternativeName>
</protein>
<evidence type="ECO:0000256" key="5">
    <source>
        <dbReference type="ARBA" id="ARBA00022714"/>
    </source>
</evidence>
<proteinExistence type="inferred from homology"/>
<feature type="domain" description="Anamorsin C-terminal" evidence="11">
    <location>
        <begin position="266"/>
        <end position="300"/>
    </location>
</feature>
<evidence type="ECO:0000313" key="14">
    <source>
        <dbReference type="Proteomes" id="UP001165289"/>
    </source>
</evidence>
<keyword evidence="5 10" id="KW-0001">2Fe-2S</keyword>
<comment type="domain">
    <text evidence="10">The N-terminal domain has structural similarity with S-adenosyl-L-methionine-dependent methyltransferases, but does not bind S-adenosyl-L-methionine. It is required for correct assembly of the 2 Fe-S clusters.</text>
</comment>
<evidence type="ECO:0000256" key="8">
    <source>
        <dbReference type="ARBA" id="ARBA00023014"/>
    </source>
</evidence>
<keyword evidence="6 10" id="KW-0479">Metal-binding</keyword>
<evidence type="ECO:0000256" key="6">
    <source>
        <dbReference type="ARBA" id="ARBA00022723"/>
    </source>
</evidence>
<dbReference type="InterPro" id="IPR029063">
    <property type="entry name" value="SAM-dependent_MTases_sf"/>
</dbReference>
<evidence type="ECO:0000256" key="2">
    <source>
        <dbReference type="ARBA" id="ARBA00008169"/>
    </source>
</evidence>
<dbReference type="Gene3D" id="3.40.50.150">
    <property type="entry name" value="Vaccinia Virus protein VP39"/>
    <property type="match status" value="1"/>
</dbReference>
<sequence>MNNFFLDNLPTDTPCLLLWSNSSSTQHQIETITQIRSHLQHTDLLILEHTDRLLLVQHTQSSYNSVILGAIPPHMTNIELNLLAEIARIIEPAGKLFLKQIITNGSVQGLLTHERIISQLKLAGFIDIDCNVKEMDHDDKVLAVECAVKIQMELGDKIDQIQYIEIVAKKPNYEIGASTKLSFFTAQSNSNKGANNNIAAVWRLDASELNEDDLINPDDLLDPSDLIKPDPASLKVACDPTKKKRACKNCTCGLAEEIDGRPQPVVKSACGSCYLGDAFRCASCPYTGLPPFKQGEQVKISAKLLEPDI</sequence>
<comment type="domain">
    <text evidence="10">The twin Cx2C motifs are involved in the recognition by the mitochondrial MIA40-ERV1 disulfide relay system. The formation of 2 disulfide bonds in the Cx2C motifs through dithiol/disulfide exchange reactions effectively traps the protein in the mitochondrial intermembrane space.</text>
</comment>
<comment type="function">
    <text evidence="10">Component of the cytosolic iron-sulfur (Fe-S) protein assembly (CIA) machinery. Required for the maturation of extramitochondrial Fe-S proteins. Part of an electron transfer chain functioning in an early step of cytosolic Fe-S biogenesis, facilitating the de novo assembly of a [4Fe-4S] cluster on the cytosolic Fe-S scaffold complex. Electrons are transferred from NADPH via a FAD- and FMN-containing diflavin oxidoreductase. Together with the diflavin oxidoreductase, also required for the assembly of the diferric tyrosyl radical cofactor of ribonucleotide reductase (RNR), probably by providing electrons for reduction during radical cofactor maturation in the catalytic small subunit.</text>
</comment>
<dbReference type="GO" id="GO:0016226">
    <property type="term" value="P:iron-sulfur cluster assembly"/>
    <property type="evidence" value="ECO:0007669"/>
    <property type="project" value="UniProtKB-UniRule"/>
</dbReference>
<feature type="binding site" evidence="10">
    <location>
        <position position="250"/>
    </location>
    <ligand>
        <name>[2Fe-2S] cluster</name>
        <dbReference type="ChEBI" id="CHEBI:190135"/>
    </ligand>
</feature>
<dbReference type="GO" id="GO:0051537">
    <property type="term" value="F:2 iron, 2 sulfur cluster binding"/>
    <property type="evidence" value="ECO:0007669"/>
    <property type="project" value="UniProtKB-UniRule"/>
</dbReference>
<comment type="cofactor">
    <cofactor evidence="1 10">
        <name>[4Fe-4S] cluster</name>
        <dbReference type="ChEBI" id="CHEBI:49883"/>
    </cofactor>
</comment>
<evidence type="ECO:0000256" key="4">
    <source>
        <dbReference type="ARBA" id="ARBA00022490"/>
    </source>
</evidence>
<dbReference type="Pfam" id="PF20922">
    <property type="entry name" value="Anamorsin_N"/>
    <property type="match status" value="1"/>
</dbReference>
<dbReference type="GO" id="GO:0009055">
    <property type="term" value="F:electron transfer activity"/>
    <property type="evidence" value="ECO:0007669"/>
    <property type="project" value="UniProtKB-UniRule"/>
</dbReference>
<feature type="region of interest" description="Fe-S binding site B" evidence="10">
    <location>
        <begin position="270"/>
        <end position="284"/>
    </location>
</feature>
<comment type="similarity">
    <text evidence="2 10">Belongs to the anamorsin family.</text>
</comment>
<feature type="binding site" evidence="10">
    <location>
        <position position="238"/>
    </location>
    <ligand>
        <name>[2Fe-2S] cluster</name>
        <dbReference type="ChEBI" id="CHEBI:190135"/>
    </ligand>
</feature>
<keyword evidence="8 10" id="KW-0411">Iron-sulfur</keyword>
<dbReference type="InterPro" id="IPR049011">
    <property type="entry name" value="Anamorsin_N_metazoan"/>
</dbReference>
<dbReference type="InterPro" id="IPR046408">
    <property type="entry name" value="CIAPIN1"/>
</dbReference>
<feature type="domain" description="Anamorsin N-terminal" evidence="12">
    <location>
        <begin position="16"/>
        <end position="178"/>
    </location>
</feature>